<reference evidence="3" key="3">
    <citation type="submission" date="2015-04" db="UniProtKB">
        <authorList>
            <consortium name="EnsemblPlants"/>
        </authorList>
    </citation>
    <scope>IDENTIFICATION</scope>
    <source>
        <strain evidence="3">cv. Jemalong A17</strain>
    </source>
</reference>
<dbReference type="AlphaFoldDB" id="A0A072TLN7"/>
<proteinExistence type="predicted"/>
<evidence type="ECO:0000259" key="1">
    <source>
        <dbReference type="Pfam" id="PF24758"/>
    </source>
</evidence>
<dbReference type="EnsemblPlants" id="KEH18332">
    <property type="protein sequence ID" value="KEH18332"/>
    <property type="gene ID" value="MTR_8g016130"/>
</dbReference>
<gene>
    <name evidence="2" type="ordered locus">MTR_8g016130</name>
</gene>
<reference evidence="2 4" key="2">
    <citation type="journal article" date="2014" name="BMC Genomics">
        <title>An improved genome release (version Mt4.0) for the model legume Medicago truncatula.</title>
        <authorList>
            <person name="Tang H."/>
            <person name="Krishnakumar V."/>
            <person name="Bidwell S."/>
            <person name="Rosen B."/>
            <person name="Chan A."/>
            <person name="Zhou S."/>
            <person name="Gentzbittel L."/>
            <person name="Childs K.L."/>
            <person name="Yandell M."/>
            <person name="Gundlach H."/>
            <person name="Mayer K.F."/>
            <person name="Schwartz D.C."/>
            <person name="Town C.D."/>
        </authorList>
    </citation>
    <scope>GENOME REANNOTATION</scope>
    <source>
        <strain evidence="2">A17</strain>
        <strain evidence="3 4">cv. Jemalong A17</strain>
    </source>
</reference>
<organism evidence="2 4">
    <name type="scientific">Medicago truncatula</name>
    <name type="common">Barrel medic</name>
    <name type="synonym">Medicago tribuloides</name>
    <dbReference type="NCBI Taxonomy" id="3880"/>
    <lineage>
        <taxon>Eukaryota</taxon>
        <taxon>Viridiplantae</taxon>
        <taxon>Streptophyta</taxon>
        <taxon>Embryophyta</taxon>
        <taxon>Tracheophyta</taxon>
        <taxon>Spermatophyta</taxon>
        <taxon>Magnoliopsida</taxon>
        <taxon>eudicotyledons</taxon>
        <taxon>Gunneridae</taxon>
        <taxon>Pentapetalae</taxon>
        <taxon>rosids</taxon>
        <taxon>fabids</taxon>
        <taxon>Fabales</taxon>
        <taxon>Fabaceae</taxon>
        <taxon>Papilionoideae</taxon>
        <taxon>50 kb inversion clade</taxon>
        <taxon>NPAAA clade</taxon>
        <taxon>Hologalegina</taxon>
        <taxon>IRL clade</taxon>
        <taxon>Trifolieae</taxon>
        <taxon>Medicago</taxon>
    </lineage>
</organism>
<reference evidence="2 4" key="1">
    <citation type="journal article" date="2011" name="Nature">
        <title>The Medicago genome provides insight into the evolution of rhizobial symbioses.</title>
        <authorList>
            <person name="Young N.D."/>
            <person name="Debelle F."/>
            <person name="Oldroyd G.E."/>
            <person name="Geurts R."/>
            <person name="Cannon S.B."/>
            <person name="Udvardi M.K."/>
            <person name="Benedito V.A."/>
            <person name="Mayer K.F."/>
            <person name="Gouzy J."/>
            <person name="Schoof H."/>
            <person name="Van de Peer Y."/>
            <person name="Proost S."/>
            <person name="Cook D.R."/>
            <person name="Meyers B.C."/>
            <person name="Spannagl M."/>
            <person name="Cheung F."/>
            <person name="De Mita S."/>
            <person name="Krishnakumar V."/>
            <person name="Gundlach H."/>
            <person name="Zhou S."/>
            <person name="Mudge J."/>
            <person name="Bharti A.K."/>
            <person name="Murray J.D."/>
            <person name="Naoumkina M.A."/>
            <person name="Rosen B."/>
            <person name="Silverstein K.A."/>
            <person name="Tang H."/>
            <person name="Rombauts S."/>
            <person name="Zhao P.X."/>
            <person name="Zhou P."/>
            <person name="Barbe V."/>
            <person name="Bardou P."/>
            <person name="Bechner M."/>
            <person name="Bellec A."/>
            <person name="Berger A."/>
            <person name="Berges H."/>
            <person name="Bidwell S."/>
            <person name="Bisseling T."/>
            <person name="Choisne N."/>
            <person name="Couloux A."/>
            <person name="Denny R."/>
            <person name="Deshpande S."/>
            <person name="Dai X."/>
            <person name="Doyle J.J."/>
            <person name="Dudez A.M."/>
            <person name="Farmer A.D."/>
            <person name="Fouteau S."/>
            <person name="Franken C."/>
            <person name="Gibelin C."/>
            <person name="Gish J."/>
            <person name="Goldstein S."/>
            <person name="Gonzalez A.J."/>
            <person name="Green P.J."/>
            <person name="Hallab A."/>
            <person name="Hartog M."/>
            <person name="Hua A."/>
            <person name="Humphray S.J."/>
            <person name="Jeong D.H."/>
            <person name="Jing Y."/>
            <person name="Jocker A."/>
            <person name="Kenton S.M."/>
            <person name="Kim D.J."/>
            <person name="Klee K."/>
            <person name="Lai H."/>
            <person name="Lang C."/>
            <person name="Lin S."/>
            <person name="Macmil S.L."/>
            <person name="Magdelenat G."/>
            <person name="Matthews L."/>
            <person name="McCorrison J."/>
            <person name="Monaghan E.L."/>
            <person name="Mun J.H."/>
            <person name="Najar F.Z."/>
            <person name="Nicholson C."/>
            <person name="Noirot C."/>
            <person name="O'Bleness M."/>
            <person name="Paule C.R."/>
            <person name="Poulain J."/>
            <person name="Prion F."/>
            <person name="Qin B."/>
            <person name="Qu C."/>
            <person name="Retzel E.F."/>
            <person name="Riddle C."/>
            <person name="Sallet E."/>
            <person name="Samain S."/>
            <person name="Samson N."/>
            <person name="Sanders I."/>
            <person name="Saurat O."/>
            <person name="Scarpelli C."/>
            <person name="Schiex T."/>
            <person name="Segurens B."/>
            <person name="Severin A.J."/>
            <person name="Sherrier D.J."/>
            <person name="Shi R."/>
            <person name="Sims S."/>
            <person name="Singer S.R."/>
            <person name="Sinharoy S."/>
            <person name="Sterck L."/>
            <person name="Viollet A."/>
            <person name="Wang B.B."/>
            <person name="Wang K."/>
            <person name="Wang M."/>
            <person name="Wang X."/>
            <person name="Warfsmann J."/>
            <person name="Weissenbach J."/>
            <person name="White D.D."/>
            <person name="White J.D."/>
            <person name="Wiley G.B."/>
            <person name="Wincker P."/>
            <person name="Xing Y."/>
            <person name="Yang L."/>
            <person name="Yao Z."/>
            <person name="Ying F."/>
            <person name="Zhai J."/>
            <person name="Zhou L."/>
            <person name="Zuber A."/>
            <person name="Denarie J."/>
            <person name="Dixon R.A."/>
            <person name="May G.D."/>
            <person name="Schwartz D.C."/>
            <person name="Rogers J."/>
            <person name="Quetier F."/>
            <person name="Town C.D."/>
            <person name="Roe B.A."/>
        </authorList>
    </citation>
    <scope>NUCLEOTIDE SEQUENCE [LARGE SCALE GENOMIC DNA]</scope>
    <source>
        <strain evidence="2">A17</strain>
        <strain evidence="3 4">cv. Jemalong A17</strain>
    </source>
</reference>
<dbReference type="Pfam" id="PF24758">
    <property type="entry name" value="LRR_At5g56370"/>
    <property type="match status" value="1"/>
</dbReference>
<dbReference type="EMBL" id="CM001224">
    <property type="protein sequence ID" value="KEH18332.1"/>
    <property type="molecule type" value="Genomic_DNA"/>
</dbReference>
<dbReference type="Proteomes" id="UP000002051">
    <property type="component" value="Chromosome 8"/>
</dbReference>
<evidence type="ECO:0000313" key="4">
    <source>
        <dbReference type="Proteomes" id="UP000002051"/>
    </source>
</evidence>
<name>A0A072TLN7_MEDTR</name>
<dbReference type="eggNOG" id="KOG0054">
    <property type="taxonomic scope" value="Eukaryota"/>
</dbReference>
<sequence length="162" mass="18816">MSEPCNLLELIEDNFSAARATLSLVNNLFYRNLGFDFRGLTRVRVGLNAQKTLIEIYFNFAMQRGIENLNISIAIELSLSLLSFKTLKILKLEWLKVKDLSHQVYLPLLKTLHLNKVYIRHEHLVKLLLCSPILGDMQIIYLHILHSLLPKEEKFKALPYLI</sequence>
<dbReference type="PaxDb" id="3880-AES85745"/>
<feature type="domain" description="F-box/LRR-repeat protein 15/At3g58940/PEG3-like LRR" evidence="1">
    <location>
        <begin position="72"/>
        <end position="140"/>
    </location>
</feature>
<dbReference type="InterPro" id="IPR055411">
    <property type="entry name" value="LRR_FXL15/At3g58940/PEG3-like"/>
</dbReference>
<protein>
    <recommendedName>
        <fullName evidence="1">F-box/LRR-repeat protein 15/At3g58940/PEG3-like LRR domain-containing protein</fullName>
    </recommendedName>
</protein>
<evidence type="ECO:0000313" key="3">
    <source>
        <dbReference type="EnsemblPlants" id="KEH18332"/>
    </source>
</evidence>
<accession>A0A072TLN7</accession>
<dbReference type="HOGENOM" id="CLU_1637926_0_0_1"/>
<keyword evidence="4" id="KW-1185">Reference proteome</keyword>
<evidence type="ECO:0000313" key="2">
    <source>
        <dbReference type="EMBL" id="KEH18332.1"/>
    </source>
</evidence>